<keyword evidence="3" id="KW-1185">Reference proteome</keyword>
<accession>A0A9P6QZA5</accession>
<organism evidence="2 3">
    <name type="scientific">Linnemannia gamsii</name>
    <dbReference type="NCBI Taxonomy" id="64522"/>
    <lineage>
        <taxon>Eukaryota</taxon>
        <taxon>Fungi</taxon>
        <taxon>Fungi incertae sedis</taxon>
        <taxon>Mucoromycota</taxon>
        <taxon>Mortierellomycotina</taxon>
        <taxon>Mortierellomycetes</taxon>
        <taxon>Mortierellales</taxon>
        <taxon>Mortierellaceae</taxon>
        <taxon>Linnemannia</taxon>
    </lineage>
</organism>
<dbReference type="AlphaFoldDB" id="A0A9P6QZA5"/>
<evidence type="ECO:0000313" key="3">
    <source>
        <dbReference type="Proteomes" id="UP000823405"/>
    </source>
</evidence>
<comment type="caution">
    <text evidence="2">The sequence shown here is derived from an EMBL/GenBank/DDBJ whole genome shotgun (WGS) entry which is preliminary data.</text>
</comment>
<evidence type="ECO:0000313" key="2">
    <source>
        <dbReference type="EMBL" id="KAG0305147.1"/>
    </source>
</evidence>
<sequence>MHGEFVCVATTLQERFFSQLFQLAHDTDSGRKIDLMLLVDGLEALNSEAKPSKDRTPCERQFLKNLRINHAIHIVTAKRGVHLPRMNPLDIRGMSAMICGLQAQGDIFLGGAACEDVVDLPTSKDELASFLSGPSAKLLWNYTKLLLEYQDGIKEQLRKKRSASITEPESPLWQAEAQEDDEQSEARTPPQMPKLYALSD</sequence>
<dbReference type="OrthoDB" id="2436950at2759"/>
<feature type="region of interest" description="Disordered" evidence="1">
    <location>
        <begin position="158"/>
        <end position="200"/>
    </location>
</feature>
<dbReference type="EMBL" id="JAAAIN010001244">
    <property type="protein sequence ID" value="KAG0305147.1"/>
    <property type="molecule type" value="Genomic_DNA"/>
</dbReference>
<evidence type="ECO:0000256" key="1">
    <source>
        <dbReference type="SAM" id="MobiDB-lite"/>
    </source>
</evidence>
<name>A0A9P6QZA5_9FUNG</name>
<proteinExistence type="predicted"/>
<reference evidence="2" key="1">
    <citation type="journal article" date="2020" name="Fungal Divers.">
        <title>Resolving the Mortierellaceae phylogeny through synthesis of multi-gene phylogenetics and phylogenomics.</title>
        <authorList>
            <person name="Vandepol N."/>
            <person name="Liber J."/>
            <person name="Desiro A."/>
            <person name="Na H."/>
            <person name="Kennedy M."/>
            <person name="Barry K."/>
            <person name="Grigoriev I.V."/>
            <person name="Miller A.N."/>
            <person name="O'Donnell K."/>
            <person name="Stajich J.E."/>
            <person name="Bonito G."/>
        </authorList>
    </citation>
    <scope>NUCLEOTIDE SEQUENCE</scope>
    <source>
        <strain evidence="2">NVP60</strain>
    </source>
</reference>
<protein>
    <submittedName>
        <fullName evidence="2">Uncharacterized protein</fullName>
    </submittedName>
</protein>
<dbReference type="Proteomes" id="UP000823405">
    <property type="component" value="Unassembled WGS sequence"/>
</dbReference>
<gene>
    <name evidence="2" type="ORF">BGZ97_001223</name>
</gene>